<proteinExistence type="predicted"/>
<dbReference type="PANTHER" id="PTHR12526:SF630">
    <property type="entry name" value="GLYCOSYLTRANSFERASE"/>
    <property type="match status" value="1"/>
</dbReference>
<dbReference type="CDD" id="cd03801">
    <property type="entry name" value="GT4_PimA-like"/>
    <property type="match status" value="1"/>
</dbReference>
<dbReference type="PANTHER" id="PTHR12526">
    <property type="entry name" value="GLYCOSYLTRANSFERASE"/>
    <property type="match status" value="1"/>
</dbReference>
<dbReference type="STRING" id="1094715.GCA_000236165_01806"/>
<dbReference type="GO" id="GO:0102710">
    <property type="term" value="F:D-inositol-3-phosphate glycosyltransferase activity"/>
    <property type="evidence" value="ECO:0007669"/>
    <property type="project" value="UniProtKB-EC"/>
</dbReference>
<keyword evidence="2" id="KW-0328">Glycosyltransferase</keyword>
<dbReference type="Pfam" id="PF00534">
    <property type="entry name" value="Glycos_transf_1"/>
    <property type="match status" value="1"/>
</dbReference>
<dbReference type="EC" id="2.4.1.250" evidence="2"/>
<dbReference type="Gene3D" id="3.40.50.2000">
    <property type="entry name" value="Glycogen Phosphorylase B"/>
    <property type="match status" value="2"/>
</dbReference>
<accession>A0A377G6U4</accession>
<keyword evidence="2" id="KW-0808">Transferase</keyword>
<evidence type="ECO:0000313" key="2">
    <source>
        <dbReference type="EMBL" id="STO20557.1"/>
    </source>
</evidence>
<keyword evidence="3" id="KW-1185">Reference proteome</keyword>
<feature type="domain" description="Glycosyl transferase family 1" evidence="1">
    <location>
        <begin position="174"/>
        <end position="328"/>
    </location>
</feature>
<sequence>MRVGLIIYGSINTTSGGYIYDYKLVEYLQSKGMEVRIFSQKKTKLGILGNNFSRKMANEILEFSPDVLLQDEMNFSSLFLLNKKLKKMGTFPIISIVHLLQANALHHVLAPWFIKKIEKLYLKTVDGFIFNSFATELAISGIIGKKSNSIIAYPGKDRLQLNTVEECIHLKCQNKKLRIIFIGNLLYNKGLHVLLHALSEIDPALWELSIVGNLRVDLAYTRKILKMIVQLKLDANIKLCGLLDVDHLKEELQSQHVLIVPSYYESYGIVYTEAMGAGIPIIASKTGGVPEIVNDAGNGFLITPGDVEMLRECIIKLMQDRDLLKRMSFSALSAYRNFPSWNESMAEIHKFLYQNSANLTACGKKQAVEGQIRA</sequence>
<organism evidence="2 3">
    <name type="scientific">Fluoribacter dumoffii</name>
    <dbReference type="NCBI Taxonomy" id="463"/>
    <lineage>
        <taxon>Bacteria</taxon>
        <taxon>Pseudomonadati</taxon>
        <taxon>Pseudomonadota</taxon>
        <taxon>Gammaproteobacteria</taxon>
        <taxon>Legionellales</taxon>
        <taxon>Legionellaceae</taxon>
        <taxon>Fluoribacter</taxon>
    </lineage>
</organism>
<dbReference type="EMBL" id="UGGT01000001">
    <property type="protein sequence ID" value="STO20557.1"/>
    <property type="molecule type" value="Genomic_DNA"/>
</dbReference>
<dbReference type="InterPro" id="IPR001296">
    <property type="entry name" value="Glyco_trans_1"/>
</dbReference>
<dbReference type="AlphaFoldDB" id="A0A377G6U4"/>
<dbReference type="GO" id="GO:1901135">
    <property type="term" value="P:carbohydrate derivative metabolic process"/>
    <property type="evidence" value="ECO:0007669"/>
    <property type="project" value="UniProtKB-ARBA"/>
</dbReference>
<protein>
    <submittedName>
        <fullName evidence="2">D-inositol-3-phosphate glycosyltransferase</fullName>
        <ecNumber evidence="2">2.4.1.250</ecNumber>
    </submittedName>
</protein>
<name>A0A377G6U4_9GAMM</name>
<gene>
    <name evidence="2" type="primary">mshA_2</name>
    <name evidence="2" type="ORF">NCTC11370_00615</name>
</gene>
<dbReference type="SUPFAM" id="SSF53756">
    <property type="entry name" value="UDP-Glycosyltransferase/glycogen phosphorylase"/>
    <property type="match status" value="1"/>
</dbReference>
<dbReference type="OrthoDB" id="9802525at2"/>
<reference evidence="2 3" key="1">
    <citation type="submission" date="2018-06" db="EMBL/GenBank/DDBJ databases">
        <authorList>
            <consortium name="Pathogen Informatics"/>
            <person name="Doyle S."/>
        </authorList>
    </citation>
    <scope>NUCLEOTIDE SEQUENCE [LARGE SCALE GENOMIC DNA]</scope>
    <source>
        <strain evidence="2 3">NCTC11370</strain>
    </source>
</reference>
<dbReference type="Proteomes" id="UP000254554">
    <property type="component" value="Unassembled WGS sequence"/>
</dbReference>
<evidence type="ECO:0000313" key="3">
    <source>
        <dbReference type="Proteomes" id="UP000254554"/>
    </source>
</evidence>
<evidence type="ECO:0000259" key="1">
    <source>
        <dbReference type="Pfam" id="PF00534"/>
    </source>
</evidence>